<dbReference type="EMBL" id="CALNXI010000623">
    <property type="protein sequence ID" value="CAH3030269.1"/>
    <property type="molecule type" value="Genomic_DNA"/>
</dbReference>
<organism evidence="1 2">
    <name type="scientific">Porites evermanni</name>
    <dbReference type="NCBI Taxonomy" id="104178"/>
    <lineage>
        <taxon>Eukaryota</taxon>
        <taxon>Metazoa</taxon>
        <taxon>Cnidaria</taxon>
        <taxon>Anthozoa</taxon>
        <taxon>Hexacorallia</taxon>
        <taxon>Scleractinia</taxon>
        <taxon>Fungiina</taxon>
        <taxon>Poritidae</taxon>
        <taxon>Porites</taxon>
    </lineage>
</organism>
<dbReference type="InterPro" id="IPR050870">
    <property type="entry name" value="FAST_kinase"/>
</dbReference>
<evidence type="ECO:0000313" key="1">
    <source>
        <dbReference type="EMBL" id="CAH3030269.1"/>
    </source>
</evidence>
<proteinExistence type="predicted"/>
<sequence>MLVEYRITSLYRRTYFHCLCLIHKIPSRPLMKSHGIYGSTLQSLGFTKPRYKVTGHPFVNFCCNYSTVRSEILRPSRDDIYLNRRILSLKTVEEQLGLFESVKTSANIVNRVTMLFNIAQIAERDRGQKLVLEQEKETTKQGQKCTYVELLDSIAQDISKCHPRELANVLYALGKIEEKTHELVQVCEKQILSHDIMAFNNAEMCQIVLGCTNLNLNRSGIFPKIQDAVLSEELKIKDFEGCVLDAILLSFAKTDNGSVKLFDVFMEELLTRDISRLCSVDLATFVWSFAKKGLEADSLFDAVEKEILQRGTNDLSIADFIQILWAFGKSGKGSRQLFYQFDIELNSRGLESFNNSELLEIVWSFSKRNVTKAKVFELAENEIYDRGVHNFQTHELVLLLWSYVSAQRHNDQLVEDIESELSIRDVKELDNGRLSQVVWCLGKARHLDSKLFDVIEAEVIKRGVSKFVVKEKLMLMRGFFEGRKGSKEFFDHLVSSFSTNDFHELNGGTICECAWCFCKANVEAGALFDALEKEILAKGKDFFNQKELSFIKHIFQEAGKGKNLFGL</sequence>
<evidence type="ECO:0000313" key="2">
    <source>
        <dbReference type="Proteomes" id="UP001159427"/>
    </source>
</evidence>
<protein>
    <submittedName>
        <fullName evidence="1">Uncharacterized protein</fullName>
    </submittedName>
</protein>
<dbReference type="PANTHER" id="PTHR21228:SF40">
    <property type="entry name" value="LD45607P"/>
    <property type="match status" value="1"/>
</dbReference>
<reference evidence="1 2" key="1">
    <citation type="submission" date="2022-05" db="EMBL/GenBank/DDBJ databases">
        <authorList>
            <consortium name="Genoscope - CEA"/>
            <person name="William W."/>
        </authorList>
    </citation>
    <scope>NUCLEOTIDE SEQUENCE [LARGE SCALE GENOMIC DNA]</scope>
</reference>
<dbReference type="PANTHER" id="PTHR21228">
    <property type="entry name" value="FAST LEU-RICH DOMAIN-CONTAINING"/>
    <property type="match status" value="1"/>
</dbReference>
<accession>A0ABN8MKJ6</accession>
<dbReference type="Proteomes" id="UP001159427">
    <property type="component" value="Unassembled WGS sequence"/>
</dbReference>
<keyword evidence="2" id="KW-1185">Reference proteome</keyword>
<comment type="caution">
    <text evidence="1">The sequence shown here is derived from an EMBL/GenBank/DDBJ whole genome shotgun (WGS) entry which is preliminary data.</text>
</comment>
<name>A0ABN8MKJ6_9CNID</name>
<gene>
    <name evidence="1" type="ORF">PEVE_00037705</name>
</gene>